<dbReference type="SUPFAM" id="SSF48452">
    <property type="entry name" value="TPR-like"/>
    <property type="match status" value="1"/>
</dbReference>
<reference evidence="1 2" key="1">
    <citation type="submission" date="2013-08" db="EMBL/GenBank/DDBJ databases">
        <authorList>
            <person name="Weinstock G."/>
            <person name="Sodergren E."/>
            <person name="Wylie T."/>
            <person name="Fulton L."/>
            <person name="Fulton R."/>
            <person name="Fronick C."/>
            <person name="O'Laughlin M."/>
            <person name="Godfrey J."/>
            <person name="Miner T."/>
            <person name="Herter B."/>
            <person name="Appelbaum E."/>
            <person name="Cordes M."/>
            <person name="Lek S."/>
            <person name="Wollam A."/>
            <person name="Pepin K.H."/>
            <person name="Palsikar V.B."/>
            <person name="Mitreva M."/>
            <person name="Wilson R.K."/>
        </authorList>
    </citation>
    <scope>NUCLEOTIDE SEQUENCE [LARGE SCALE GENOMIC DNA]</scope>
    <source>
        <strain evidence="1 2">F0580</strain>
    </source>
</reference>
<protein>
    <recommendedName>
        <fullName evidence="3">Thioredoxin</fullName>
    </recommendedName>
</protein>
<dbReference type="HOGENOM" id="CLU_046120_0_0_11"/>
<dbReference type="PATRIC" id="fig|1321816.3.peg.567"/>
<gene>
    <name evidence="1" type="ORF">HMPREF9244_00652</name>
</gene>
<dbReference type="Pfam" id="PF14561">
    <property type="entry name" value="TPR_20"/>
    <property type="match status" value="1"/>
</dbReference>
<name>U1QUX4_9BIFI</name>
<sequence length="320" mass="34391">MMAQKEYRPGFSLAGAVDLSSLKHKADAAMGEQGGAPAPGGYVIDVTESSFEAMINSSSTFPIILLVWMQDDERFFDVARALGNMVTALNGQLQLARIDGASNPQIVQALRVQGVPALYGLVAGRPIPLMQGMPTETELQQLEETLFPQIIAMAQQSGVTGSAPFVGEVSSDAEAGAGEQAEPSIPPEHENAHNLALAGRYEQAAAAYGVLVERDPHDALAARERAKCLLLARNGSSDVRVLRDKAAQNPDGVNAQLDVADIDMIGGHIDDAFNRLLDFIPTHRDDMPAVRERLVEYFAIPDAADPRVKAARQKLMTVMY</sequence>
<dbReference type="InterPro" id="IPR011990">
    <property type="entry name" value="TPR-like_helical_dom_sf"/>
</dbReference>
<evidence type="ECO:0000313" key="1">
    <source>
        <dbReference type="EMBL" id="ERH31210.1"/>
    </source>
</evidence>
<dbReference type="Gene3D" id="3.40.30.10">
    <property type="entry name" value="Glutaredoxin"/>
    <property type="match status" value="1"/>
</dbReference>
<dbReference type="STRING" id="419015.HMPREF3214_00368"/>
<accession>U1QUX4</accession>
<evidence type="ECO:0008006" key="3">
    <source>
        <dbReference type="Google" id="ProtNLM"/>
    </source>
</evidence>
<organism evidence="1 2">
    <name type="scientific">Alloscardovia omnicolens F0580</name>
    <dbReference type="NCBI Taxonomy" id="1321816"/>
    <lineage>
        <taxon>Bacteria</taxon>
        <taxon>Bacillati</taxon>
        <taxon>Actinomycetota</taxon>
        <taxon>Actinomycetes</taxon>
        <taxon>Bifidobacteriales</taxon>
        <taxon>Bifidobacteriaceae</taxon>
        <taxon>Alloscardovia</taxon>
    </lineage>
</organism>
<dbReference type="AlphaFoldDB" id="U1QUX4"/>
<dbReference type="EMBL" id="AWSI01000017">
    <property type="protein sequence ID" value="ERH31210.1"/>
    <property type="molecule type" value="Genomic_DNA"/>
</dbReference>
<proteinExistence type="predicted"/>
<comment type="caution">
    <text evidence="1">The sequence shown here is derived from an EMBL/GenBank/DDBJ whole genome shotgun (WGS) entry which is preliminary data.</text>
</comment>
<dbReference type="Gene3D" id="1.25.40.10">
    <property type="entry name" value="Tetratricopeptide repeat domain"/>
    <property type="match status" value="1"/>
</dbReference>
<dbReference type="SUPFAM" id="SSF52833">
    <property type="entry name" value="Thioredoxin-like"/>
    <property type="match status" value="1"/>
</dbReference>
<dbReference type="InterPro" id="IPR036249">
    <property type="entry name" value="Thioredoxin-like_sf"/>
</dbReference>
<evidence type="ECO:0000313" key="2">
    <source>
        <dbReference type="Proteomes" id="UP000016519"/>
    </source>
</evidence>
<dbReference type="Proteomes" id="UP000016519">
    <property type="component" value="Unassembled WGS sequence"/>
</dbReference>
<keyword evidence="2" id="KW-1185">Reference proteome</keyword>